<keyword evidence="1" id="KW-1133">Transmembrane helix</keyword>
<keyword evidence="3" id="KW-1185">Reference proteome</keyword>
<sequence>MAKHQIIIPPECKQNLCMQCPYRCKTCVNEKQCEQCTPPRTGDLCECDSGYFENLNLQCQLCNKPCTECVNQPFQCTQCQEGFELVSDQNYCKKNNDEQILLITILTAIFSILLIIFAYLLFRIIRTRRRLRVMELYKKMKNSLLQSQYN</sequence>
<dbReference type="Proteomes" id="UP000054937">
    <property type="component" value="Unassembled WGS sequence"/>
</dbReference>
<dbReference type="AlphaFoldDB" id="A0A0V0QUE7"/>
<dbReference type="PANTHER" id="PTHR15332:SF175">
    <property type="entry name" value="PROPROTEIN CONVERTASE SUBTILISIN_KEXIN TYPE 5-LIKE"/>
    <property type="match status" value="1"/>
</dbReference>
<proteinExistence type="predicted"/>
<accession>A0A0V0QUE7</accession>
<name>A0A0V0QUE7_PSEPJ</name>
<feature type="transmembrane region" description="Helical" evidence="1">
    <location>
        <begin position="100"/>
        <end position="122"/>
    </location>
</feature>
<reference evidence="2 3" key="1">
    <citation type="journal article" date="2015" name="Sci. Rep.">
        <title>Genome of the facultative scuticociliatosis pathogen Pseudocohnilembus persalinus provides insight into its virulence through horizontal gene transfer.</title>
        <authorList>
            <person name="Xiong J."/>
            <person name="Wang G."/>
            <person name="Cheng J."/>
            <person name="Tian M."/>
            <person name="Pan X."/>
            <person name="Warren A."/>
            <person name="Jiang C."/>
            <person name="Yuan D."/>
            <person name="Miao W."/>
        </authorList>
    </citation>
    <scope>NUCLEOTIDE SEQUENCE [LARGE SCALE GENOMIC DNA]</scope>
    <source>
        <strain evidence="2">36N120E</strain>
    </source>
</reference>
<evidence type="ECO:0000313" key="2">
    <source>
        <dbReference type="EMBL" id="KRX05980.1"/>
    </source>
</evidence>
<evidence type="ECO:0000313" key="3">
    <source>
        <dbReference type="Proteomes" id="UP000054937"/>
    </source>
</evidence>
<evidence type="ECO:0000256" key="1">
    <source>
        <dbReference type="SAM" id="Phobius"/>
    </source>
</evidence>
<protein>
    <submittedName>
        <fullName evidence="2">Insulin-like growth factor binding protein, N-terminal</fullName>
    </submittedName>
</protein>
<organism evidence="2 3">
    <name type="scientific">Pseudocohnilembus persalinus</name>
    <name type="common">Ciliate</name>
    <dbReference type="NCBI Taxonomy" id="266149"/>
    <lineage>
        <taxon>Eukaryota</taxon>
        <taxon>Sar</taxon>
        <taxon>Alveolata</taxon>
        <taxon>Ciliophora</taxon>
        <taxon>Intramacronucleata</taxon>
        <taxon>Oligohymenophorea</taxon>
        <taxon>Scuticociliatia</taxon>
        <taxon>Philasterida</taxon>
        <taxon>Pseudocohnilembidae</taxon>
        <taxon>Pseudocohnilembus</taxon>
    </lineage>
</organism>
<keyword evidence="1" id="KW-0472">Membrane</keyword>
<dbReference type="OrthoDB" id="18487at2759"/>
<dbReference type="InParanoid" id="A0A0V0QUE7"/>
<dbReference type="Gene3D" id="2.10.220.10">
    <property type="entry name" value="Hormone Receptor, Insulin-like Growth Factor Receptor 1, Chain A, domain 2"/>
    <property type="match status" value="1"/>
</dbReference>
<gene>
    <name evidence="2" type="ORF">PPERSA_01058</name>
</gene>
<dbReference type="EMBL" id="LDAU01000102">
    <property type="protein sequence ID" value="KRX05980.1"/>
    <property type="molecule type" value="Genomic_DNA"/>
</dbReference>
<comment type="caution">
    <text evidence="2">The sequence shown here is derived from an EMBL/GenBank/DDBJ whole genome shotgun (WGS) entry which is preliminary data.</text>
</comment>
<keyword evidence="1" id="KW-0812">Transmembrane</keyword>
<dbReference type="SUPFAM" id="SSF57184">
    <property type="entry name" value="Growth factor receptor domain"/>
    <property type="match status" value="1"/>
</dbReference>
<dbReference type="PANTHER" id="PTHR15332">
    <property type="entry name" value="PROPROTEIN CONVERTASE SUBTILISIN_KEXIN TYPE 5-LIKE"/>
    <property type="match status" value="1"/>
</dbReference>
<dbReference type="InterPro" id="IPR009030">
    <property type="entry name" value="Growth_fac_rcpt_cys_sf"/>
</dbReference>